<dbReference type="Proteomes" id="UP000233469">
    <property type="component" value="Unassembled WGS sequence"/>
</dbReference>
<organism evidence="1 2">
    <name type="scientific">Rhizophagus irregularis</name>
    <dbReference type="NCBI Taxonomy" id="588596"/>
    <lineage>
        <taxon>Eukaryota</taxon>
        <taxon>Fungi</taxon>
        <taxon>Fungi incertae sedis</taxon>
        <taxon>Mucoromycota</taxon>
        <taxon>Glomeromycotina</taxon>
        <taxon>Glomeromycetes</taxon>
        <taxon>Glomerales</taxon>
        <taxon>Glomeraceae</taxon>
        <taxon>Rhizophagus</taxon>
    </lineage>
</organism>
<name>A0A2N1N7M0_9GLOM</name>
<dbReference type="AlphaFoldDB" id="A0A2N1N7M0"/>
<dbReference type="EMBL" id="LLXL01000682">
    <property type="protein sequence ID" value="PKK69851.1"/>
    <property type="molecule type" value="Genomic_DNA"/>
</dbReference>
<comment type="caution">
    <text evidence="1">The sequence shown here is derived from an EMBL/GenBank/DDBJ whole genome shotgun (WGS) entry which is preliminary data.</text>
</comment>
<sequence>MIQDENYTRDSNKKVALKCLYNSQESIDSLINEAKKYSINHKVFQALYGISQNPDTGDFIFVQSYTINLTNWISGNEKIDEFIQERQLNINYDNIVLEWIPYNHFNEIKETSKNGLITVYSAIWKD</sequence>
<evidence type="ECO:0000313" key="1">
    <source>
        <dbReference type="EMBL" id="PKK69851.1"/>
    </source>
</evidence>
<proteinExistence type="predicted"/>
<reference evidence="1 2" key="2">
    <citation type="submission" date="2017-10" db="EMBL/GenBank/DDBJ databases">
        <title>Extensive intraspecific genome diversity in a model arbuscular mycorrhizal fungus.</title>
        <authorList>
            <person name="Chen E.C.H."/>
            <person name="Morin E."/>
            <person name="Baudet D."/>
            <person name="Noel J."/>
            <person name="Ndikumana S."/>
            <person name="Charron P."/>
            <person name="St-Onge C."/>
            <person name="Giorgi J."/>
            <person name="Grigoriev I.V."/>
            <person name="Roux C."/>
            <person name="Martin F.M."/>
            <person name="Corradi N."/>
        </authorList>
    </citation>
    <scope>NUCLEOTIDE SEQUENCE [LARGE SCALE GENOMIC DNA]</scope>
    <source>
        <strain evidence="1 2">C2</strain>
    </source>
</reference>
<gene>
    <name evidence="1" type="ORF">RhiirC2_780512</name>
</gene>
<feature type="non-terminal residue" evidence="1">
    <location>
        <position position="126"/>
    </location>
</feature>
<reference evidence="1 2" key="1">
    <citation type="submission" date="2016-04" db="EMBL/GenBank/DDBJ databases">
        <title>Genome analyses suggest a sexual origin of heterokaryosis in a supposedly ancient asexual fungus.</title>
        <authorList>
            <person name="Ropars J."/>
            <person name="Sedzielewska K."/>
            <person name="Noel J."/>
            <person name="Charron P."/>
            <person name="Farinelli L."/>
            <person name="Marton T."/>
            <person name="Kruger M."/>
            <person name="Pelin A."/>
            <person name="Brachmann A."/>
            <person name="Corradi N."/>
        </authorList>
    </citation>
    <scope>NUCLEOTIDE SEQUENCE [LARGE SCALE GENOMIC DNA]</scope>
    <source>
        <strain evidence="1 2">C2</strain>
    </source>
</reference>
<protein>
    <recommendedName>
        <fullName evidence="3">Serine-threonine/tyrosine-protein kinase catalytic domain-containing protein</fullName>
    </recommendedName>
</protein>
<evidence type="ECO:0008006" key="3">
    <source>
        <dbReference type="Google" id="ProtNLM"/>
    </source>
</evidence>
<accession>A0A2N1N7M0</accession>
<evidence type="ECO:0000313" key="2">
    <source>
        <dbReference type="Proteomes" id="UP000233469"/>
    </source>
</evidence>